<dbReference type="EMBL" id="JACBZF010000005">
    <property type="protein sequence ID" value="NYH96306.1"/>
    <property type="molecule type" value="Genomic_DNA"/>
</dbReference>
<evidence type="ECO:0000256" key="1">
    <source>
        <dbReference type="SAM" id="MobiDB-lite"/>
    </source>
</evidence>
<protein>
    <submittedName>
        <fullName evidence="2">Uncharacterized protein</fullName>
    </submittedName>
</protein>
<sequence length="127" mass="13868">MKHSANDTYKDELVAEIESLIRSGQHEFAAGTTPPLSDGRQWTVMPTDRFYGAIEKQSKIGARHLVEIVVGSLESIDWDGGASESIQDRFSRLGKELATRISKTTADPAASRGSRTPPENALILGDR</sequence>
<organism evidence="2 3">
    <name type="scientific">Novosphingobium marinum</name>
    <dbReference type="NCBI Taxonomy" id="1514948"/>
    <lineage>
        <taxon>Bacteria</taxon>
        <taxon>Pseudomonadati</taxon>
        <taxon>Pseudomonadota</taxon>
        <taxon>Alphaproteobacteria</taxon>
        <taxon>Sphingomonadales</taxon>
        <taxon>Sphingomonadaceae</taxon>
        <taxon>Novosphingobium</taxon>
    </lineage>
</organism>
<keyword evidence="3" id="KW-1185">Reference proteome</keyword>
<dbReference type="RefSeq" id="WP_179408159.1">
    <property type="nucleotide sequence ID" value="NZ_BMGF01000005.1"/>
</dbReference>
<dbReference type="AlphaFoldDB" id="A0A7Z0BTR7"/>
<feature type="region of interest" description="Disordered" evidence="1">
    <location>
        <begin position="101"/>
        <end position="127"/>
    </location>
</feature>
<comment type="caution">
    <text evidence="2">The sequence shown here is derived from an EMBL/GenBank/DDBJ whole genome shotgun (WGS) entry which is preliminary data.</text>
</comment>
<gene>
    <name evidence="2" type="ORF">FHS75_002645</name>
</gene>
<proteinExistence type="predicted"/>
<dbReference type="Proteomes" id="UP000522081">
    <property type="component" value="Unassembled WGS sequence"/>
</dbReference>
<reference evidence="2 3" key="1">
    <citation type="submission" date="2020-07" db="EMBL/GenBank/DDBJ databases">
        <title>Genomic Encyclopedia of Type Strains, Phase IV (KMG-IV): sequencing the most valuable type-strain genomes for metagenomic binning, comparative biology and taxonomic classification.</title>
        <authorList>
            <person name="Goeker M."/>
        </authorList>
    </citation>
    <scope>NUCLEOTIDE SEQUENCE [LARGE SCALE GENOMIC DNA]</scope>
    <source>
        <strain evidence="2 3">DSM 29043</strain>
    </source>
</reference>
<evidence type="ECO:0000313" key="2">
    <source>
        <dbReference type="EMBL" id="NYH96306.1"/>
    </source>
</evidence>
<name>A0A7Z0BTR7_9SPHN</name>
<accession>A0A7Z0BTR7</accession>
<evidence type="ECO:0000313" key="3">
    <source>
        <dbReference type="Proteomes" id="UP000522081"/>
    </source>
</evidence>